<gene>
    <name evidence="2" type="ORF">EYF80_011214</name>
</gene>
<organism evidence="2 3">
    <name type="scientific">Liparis tanakae</name>
    <name type="common">Tanaka's snailfish</name>
    <dbReference type="NCBI Taxonomy" id="230148"/>
    <lineage>
        <taxon>Eukaryota</taxon>
        <taxon>Metazoa</taxon>
        <taxon>Chordata</taxon>
        <taxon>Craniata</taxon>
        <taxon>Vertebrata</taxon>
        <taxon>Euteleostomi</taxon>
        <taxon>Actinopterygii</taxon>
        <taxon>Neopterygii</taxon>
        <taxon>Teleostei</taxon>
        <taxon>Neoteleostei</taxon>
        <taxon>Acanthomorphata</taxon>
        <taxon>Eupercaria</taxon>
        <taxon>Perciformes</taxon>
        <taxon>Cottioidei</taxon>
        <taxon>Cottales</taxon>
        <taxon>Liparidae</taxon>
        <taxon>Liparis</taxon>
    </lineage>
</organism>
<reference evidence="2 3" key="1">
    <citation type="submission" date="2019-03" db="EMBL/GenBank/DDBJ databases">
        <title>First draft genome of Liparis tanakae, snailfish: a comprehensive survey of snailfish specific genes.</title>
        <authorList>
            <person name="Kim W."/>
            <person name="Song I."/>
            <person name="Jeong J.-H."/>
            <person name="Kim D."/>
            <person name="Kim S."/>
            <person name="Ryu S."/>
            <person name="Song J.Y."/>
            <person name="Lee S.K."/>
        </authorList>
    </citation>
    <scope>NUCLEOTIDE SEQUENCE [LARGE SCALE GENOMIC DNA]</scope>
    <source>
        <tissue evidence="2">Muscle</tissue>
    </source>
</reference>
<proteinExistence type="predicted"/>
<keyword evidence="3" id="KW-1185">Reference proteome</keyword>
<sequence length="70" mass="8076">MYITWAERGYFNSNGDSENRARLTPREPLKRLHLERCDETETSCSESGGTEDQRAARGRWRKTKGGERNG</sequence>
<evidence type="ECO:0000256" key="1">
    <source>
        <dbReference type="SAM" id="MobiDB-lite"/>
    </source>
</evidence>
<protein>
    <submittedName>
        <fullName evidence="2">Uncharacterized protein</fullName>
    </submittedName>
</protein>
<name>A0A4Z2IKS9_9TELE</name>
<evidence type="ECO:0000313" key="2">
    <source>
        <dbReference type="EMBL" id="TNN78619.1"/>
    </source>
</evidence>
<comment type="caution">
    <text evidence="2">The sequence shown here is derived from an EMBL/GenBank/DDBJ whole genome shotgun (WGS) entry which is preliminary data.</text>
</comment>
<feature type="region of interest" description="Disordered" evidence="1">
    <location>
        <begin position="37"/>
        <end position="70"/>
    </location>
</feature>
<accession>A0A4Z2IKS9</accession>
<dbReference type="Proteomes" id="UP000314294">
    <property type="component" value="Unassembled WGS sequence"/>
</dbReference>
<dbReference type="AlphaFoldDB" id="A0A4Z2IKS9"/>
<evidence type="ECO:0000313" key="3">
    <source>
        <dbReference type="Proteomes" id="UP000314294"/>
    </source>
</evidence>
<dbReference type="EMBL" id="SRLO01000072">
    <property type="protein sequence ID" value="TNN78619.1"/>
    <property type="molecule type" value="Genomic_DNA"/>
</dbReference>